<dbReference type="AlphaFoldDB" id="A0A7I8L354"/>
<proteinExistence type="inferred from homology"/>
<comment type="similarity">
    <text evidence="1">Belongs to the argonaute family. Ago subfamily.</text>
</comment>
<dbReference type="Pfam" id="PF02170">
    <property type="entry name" value="PAZ"/>
    <property type="match status" value="1"/>
</dbReference>
<organism evidence="6 7">
    <name type="scientific">Spirodela intermedia</name>
    <name type="common">Intermediate duckweed</name>
    <dbReference type="NCBI Taxonomy" id="51605"/>
    <lineage>
        <taxon>Eukaryota</taxon>
        <taxon>Viridiplantae</taxon>
        <taxon>Streptophyta</taxon>
        <taxon>Embryophyta</taxon>
        <taxon>Tracheophyta</taxon>
        <taxon>Spermatophyta</taxon>
        <taxon>Magnoliopsida</taxon>
        <taxon>Liliopsida</taxon>
        <taxon>Araceae</taxon>
        <taxon>Lemnoideae</taxon>
        <taxon>Spirodela</taxon>
    </lineage>
</organism>
<dbReference type="PANTHER" id="PTHR22891">
    <property type="entry name" value="EUKARYOTIC TRANSLATION INITIATION FACTOR 2C"/>
    <property type="match status" value="1"/>
</dbReference>
<dbReference type="InterPro" id="IPR036397">
    <property type="entry name" value="RNaseH_sf"/>
</dbReference>
<dbReference type="CDD" id="cd02846">
    <property type="entry name" value="PAZ_argonaute_like"/>
    <property type="match status" value="1"/>
</dbReference>
<evidence type="ECO:0000256" key="1">
    <source>
        <dbReference type="ARBA" id="ARBA00008201"/>
    </source>
</evidence>
<keyword evidence="7" id="KW-1185">Reference proteome</keyword>
<dbReference type="EMBL" id="LR746273">
    <property type="protein sequence ID" value="CAA7404222.1"/>
    <property type="molecule type" value="Genomic_DNA"/>
</dbReference>
<feature type="domain" description="Piwi" evidence="5">
    <location>
        <begin position="622"/>
        <end position="927"/>
    </location>
</feature>
<dbReference type="SMART" id="SM00950">
    <property type="entry name" value="Piwi"/>
    <property type="match status" value="1"/>
</dbReference>
<feature type="domain" description="PAZ" evidence="4">
    <location>
        <begin position="335"/>
        <end position="443"/>
    </location>
</feature>
<dbReference type="CDD" id="cd04657">
    <property type="entry name" value="Piwi_ago-like"/>
    <property type="match status" value="1"/>
</dbReference>
<evidence type="ECO:0000313" key="7">
    <source>
        <dbReference type="Proteomes" id="UP000663760"/>
    </source>
</evidence>
<dbReference type="InterPro" id="IPR012337">
    <property type="entry name" value="RNaseH-like_sf"/>
</dbReference>
<evidence type="ECO:0000259" key="4">
    <source>
        <dbReference type="PROSITE" id="PS50821"/>
    </source>
</evidence>
<dbReference type="InterPro" id="IPR014811">
    <property type="entry name" value="ArgoL1"/>
</dbReference>
<accession>A0A7I8L354</accession>
<dbReference type="InterPro" id="IPR036085">
    <property type="entry name" value="PAZ_dom_sf"/>
</dbReference>
<gene>
    <name evidence="6" type="ORF">SI8410_10014900</name>
</gene>
<dbReference type="Gene3D" id="3.30.420.10">
    <property type="entry name" value="Ribonuclease H-like superfamily/Ribonuclease H"/>
    <property type="match status" value="1"/>
</dbReference>
<dbReference type="InterPro" id="IPR032474">
    <property type="entry name" value="Argonaute_N"/>
</dbReference>
<dbReference type="PROSITE" id="PS50821">
    <property type="entry name" value="PAZ"/>
    <property type="match status" value="1"/>
</dbReference>
<dbReference type="SUPFAM" id="SSF53098">
    <property type="entry name" value="Ribonuclease H-like"/>
    <property type="match status" value="1"/>
</dbReference>
<keyword evidence="2" id="KW-0943">RNA-mediated gene silencing</keyword>
<dbReference type="InterPro" id="IPR003165">
    <property type="entry name" value="Piwi"/>
</dbReference>
<dbReference type="InterPro" id="IPR045246">
    <property type="entry name" value="Piwi_ago-like"/>
</dbReference>
<dbReference type="Proteomes" id="UP000663760">
    <property type="component" value="Chromosome 10"/>
</dbReference>
<feature type="region of interest" description="Disordered" evidence="3">
    <location>
        <begin position="93"/>
        <end position="120"/>
    </location>
</feature>
<evidence type="ECO:0000256" key="2">
    <source>
        <dbReference type="ARBA" id="ARBA00023158"/>
    </source>
</evidence>
<name>A0A7I8L354_SPIIN</name>
<evidence type="ECO:0000256" key="3">
    <source>
        <dbReference type="SAM" id="MobiDB-lite"/>
    </source>
</evidence>
<protein>
    <submittedName>
        <fullName evidence="6">Uncharacterized protein</fullName>
    </submittedName>
</protein>
<dbReference type="Gene3D" id="3.40.50.2300">
    <property type="match status" value="1"/>
</dbReference>
<dbReference type="GO" id="GO:0003723">
    <property type="term" value="F:RNA binding"/>
    <property type="evidence" value="ECO:0007669"/>
    <property type="project" value="InterPro"/>
</dbReference>
<dbReference type="Pfam" id="PF08699">
    <property type="entry name" value="ArgoL1"/>
    <property type="match status" value="1"/>
</dbReference>
<dbReference type="Pfam" id="PF02171">
    <property type="entry name" value="Piwi"/>
    <property type="match status" value="1"/>
</dbReference>
<sequence>MDGRRTLNRAMEEDSTKFSHHHHHLLLLRHHGFPFHGGAGYQAYPALLPLLPPVAAPPLWPPRAPPVLPIPRAMEAAPRQKISYPVAKKAAAAPAPGKDCSHKKPAAAAAAARRPDGGGQDGRQIHLLANHFRVDFDPSLRVFHYDVEISPRPSKDLARLIKRKLVHDNPAVFSGPPPAFDGRRNLYSPVELLPDRQDFLVTLPPSTDGGAAASEGALKPFRVSIKLVSKLSAEGLTRYLTKEEDDNGGGQLPPQELLHALDVVLRESATESCTPVGRSLFSTAMGGGEDIGGAAVALRGFFQSLRPTQQGLALNVDFSVMAFHEPLGVIPYLQKRFDFLRDLPQRKTRELAGEERRAVEKALKNLRISVCHRRSDQRFRILGLTEVSTEKLRFRDRDGKELTIVDYYRNQYDFELQFLNLPCLQISRSKPCYLPMELCAVMEGQKVLGKLSEEQTARVRKMGCQRPGKRREIIDAVMGGAAGPTSGPYAGGFNLRVSRDMTRLSGRVLPPPKLKLGDGGHVRELTPSRHDRQWNLLDSHVAEGSRIRRWALVSFGGGHEQRSSIPRFVSQLVHRCNQLGISLSRTTAVAPMFEPLHTLGNAALLESKLRQVHAAAAGDLQLLVCVMERKHRGYGDLKRIAETAVGVVTQCCLYCNVAVPASQFLANLALKINAKLGGCNMELSSPLHRQLPRVFSGEEPAIFMGADVTHPHPLDDTSPSVAAVVGSLDWPAANRYAARMRSQAHREEIIQELEDMAGEILEEFFLRGSQKLLPGRIVFFRDGVSETQFSRVLKDELSAIRAACKRFPGYQPRITFAVVQKRHHTRLFGGAAAAADENIPPGTVVDSVITHPREFDFYLCSHWGTRGTTRPTRYHVLWDENGFSSDELQRLIHSLCYTFARCTKPVSLVPPAYYAHLAAYRGRMYLDRSDIGGGGMAAVCRSSAPLRAPPLPKPRDSVKKLMFYC</sequence>
<evidence type="ECO:0000259" key="5">
    <source>
        <dbReference type="PROSITE" id="PS50822"/>
    </source>
</evidence>
<dbReference type="FunFam" id="2.170.260.10:FF:000008">
    <property type="entry name" value="Protein argonaute 7"/>
    <property type="match status" value="1"/>
</dbReference>
<dbReference type="SMART" id="SM00949">
    <property type="entry name" value="PAZ"/>
    <property type="match status" value="1"/>
</dbReference>
<dbReference type="PROSITE" id="PS50822">
    <property type="entry name" value="PIWI"/>
    <property type="match status" value="1"/>
</dbReference>
<dbReference type="Gene3D" id="2.170.260.10">
    <property type="entry name" value="paz domain"/>
    <property type="match status" value="1"/>
</dbReference>
<reference evidence="6" key="1">
    <citation type="submission" date="2020-02" db="EMBL/GenBank/DDBJ databases">
        <authorList>
            <person name="Scholz U."/>
            <person name="Mascher M."/>
            <person name="Fiebig A."/>
        </authorList>
    </citation>
    <scope>NUCLEOTIDE SEQUENCE</scope>
</reference>
<dbReference type="Pfam" id="PF16486">
    <property type="entry name" value="ArgoN"/>
    <property type="match status" value="1"/>
</dbReference>
<dbReference type="GO" id="GO:0031047">
    <property type="term" value="P:regulatory ncRNA-mediated gene silencing"/>
    <property type="evidence" value="ECO:0007669"/>
    <property type="project" value="UniProtKB-KW"/>
</dbReference>
<dbReference type="SUPFAM" id="SSF101690">
    <property type="entry name" value="PAZ domain"/>
    <property type="match status" value="1"/>
</dbReference>
<dbReference type="InterPro" id="IPR003100">
    <property type="entry name" value="PAZ_dom"/>
</dbReference>
<dbReference type="OrthoDB" id="10252740at2759"/>
<evidence type="ECO:0000313" key="6">
    <source>
        <dbReference type="EMBL" id="CAA7404222.1"/>
    </source>
</evidence>
<dbReference type="SMART" id="SM01163">
    <property type="entry name" value="DUF1785"/>
    <property type="match status" value="1"/>
</dbReference>